<dbReference type="RefSeq" id="WP_153634633.1">
    <property type="nucleotide sequence ID" value="NZ_BGZH01000003.1"/>
</dbReference>
<keyword evidence="4" id="KW-0808">Transferase</keyword>
<protein>
    <recommendedName>
        <fullName evidence="2">histidine kinase</fullName>
        <ecNumber evidence="2">2.7.13.3</ecNumber>
    </recommendedName>
</protein>
<comment type="catalytic activity">
    <reaction evidence="1">
        <text>ATP + protein L-histidine = ADP + protein N-phospho-L-histidine.</text>
        <dbReference type="EC" id="2.7.13.3"/>
    </reaction>
</comment>
<dbReference type="InterPro" id="IPR004358">
    <property type="entry name" value="Sig_transdc_His_kin-like_C"/>
</dbReference>
<name>A0A5M3PRN1_9GAMM</name>
<evidence type="ECO:0000256" key="1">
    <source>
        <dbReference type="ARBA" id="ARBA00000085"/>
    </source>
</evidence>
<keyword evidence="6" id="KW-0418">Kinase</keyword>
<dbReference type="PROSITE" id="PS50109">
    <property type="entry name" value="HIS_KIN"/>
    <property type="match status" value="1"/>
</dbReference>
<accession>A0A5M3PRN1</accession>
<evidence type="ECO:0000256" key="8">
    <source>
        <dbReference type="ARBA" id="ARBA00023012"/>
    </source>
</evidence>
<reference evidence="11 12" key="1">
    <citation type="journal article" date="2019" name="J. Gen. Appl. Microbiol.">
        <title>Aerobic degradation of cis-dichloroethene by the marine bacterium Marinobacter salsuginis strain 5N-3.</title>
        <authorList>
            <person name="Inoue Y."/>
            <person name="Fukunaga Y."/>
            <person name="Katsumata H."/>
            <person name="Ohji S."/>
            <person name="Hosoyama A."/>
            <person name="Mori K."/>
            <person name="Ando K."/>
        </authorList>
    </citation>
    <scope>NUCLEOTIDE SEQUENCE [LARGE SCALE GENOMIC DNA]</scope>
    <source>
        <strain evidence="11 12">5N-3</strain>
    </source>
</reference>
<dbReference type="SMART" id="SM00387">
    <property type="entry name" value="HATPase_c"/>
    <property type="match status" value="1"/>
</dbReference>
<dbReference type="AlphaFoldDB" id="A0A5M3PRN1"/>
<dbReference type="GO" id="GO:0005524">
    <property type="term" value="F:ATP binding"/>
    <property type="evidence" value="ECO:0007669"/>
    <property type="project" value="UniProtKB-KW"/>
</dbReference>
<keyword evidence="12" id="KW-1185">Reference proteome</keyword>
<dbReference type="GO" id="GO:0000160">
    <property type="term" value="P:phosphorelay signal transduction system"/>
    <property type="evidence" value="ECO:0007669"/>
    <property type="project" value="UniProtKB-KW"/>
</dbReference>
<dbReference type="CDD" id="cd00075">
    <property type="entry name" value="HATPase"/>
    <property type="match status" value="1"/>
</dbReference>
<dbReference type="PANTHER" id="PTHR43065">
    <property type="entry name" value="SENSOR HISTIDINE KINASE"/>
    <property type="match status" value="1"/>
</dbReference>
<evidence type="ECO:0000256" key="9">
    <source>
        <dbReference type="SAM" id="Coils"/>
    </source>
</evidence>
<keyword evidence="5" id="KW-0547">Nucleotide-binding</keyword>
<dbReference type="GO" id="GO:0004673">
    <property type="term" value="F:protein histidine kinase activity"/>
    <property type="evidence" value="ECO:0007669"/>
    <property type="project" value="UniProtKB-EC"/>
</dbReference>
<feature type="domain" description="Histidine kinase" evidence="10">
    <location>
        <begin position="566"/>
        <end position="784"/>
    </location>
</feature>
<dbReference type="PRINTS" id="PR00344">
    <property type="entry name" value="BCTRLSENSOR"/>
</dbReference>
<evidence type="ECO:0000256" key="6">
    <source>
        <dbReference type="ARBA" id="ARBA00022777"/>
    </source>
</evidence>
<sequence length="786" mass="88994">MFRISARTVLELGSELISSDIIAFYELIKNGFDARTKSGVDVRFDIVLPKRAYLRIQNKISSDENLDELKAQIKSELSQAASARAREDFGKTIDQATSTASLSQLLESAQKKFNTITISDSGDGMSLDDLERSFLVIGTSSRKKEVEAALDRGDKESPYLGEKGIGRLSAMRLGERLRVETAKTSDTHINLLEIDWAKFTDIDAMLDQIPVAPEAGAPKPTNDWSGTSIIISDLLENWTETRVKELAEYDFARLTDPFADAGSRPRIAIYWNNERITVPFMSNSILDAAHARVTGVYEILDNSPVLTCSFEALSLGFEHPVERQTLKLPIEDLQAAIIGKDGPIDDSALSSVGPFTFEAHWYNRRRLSTIDSIGDQRAVRQVQQKWSGILLFRDRFRVFPYGEDDDDWLELDRKALRRSGYTLNKTQFIGRVNISRTANPMLVDQTNREGLRETSEEYVLLQILRYAIQDRLGMFMRDIEKQYKNQKVDLSDAQEKVMKLEDRARTAIKKLKRITPPEGEEAIEGLQQTLFEFSEFASQARKRIEQVEQESRQMVEMAGVGLMVEVVAHELARASENALTALSNLKGNDVPARLQSYFRTLQAEMKSVGKRVRVLDPLSVSGRQRTEVFSLDAAIREAVEAHEAQFKRHKIAVKLDLPEQPLRVRAVKGMLIQVIENLISNSTYWLDMRTEREPSFKAEISIGLSSGPPTMTFEDNGRGIAPENREQIFKMFFSLKDNRRRRGLGLYIARDSAEYHGGTLELDEERNPQTGRLHRFILELPKGAEV</sequence>
<dbReference type="Gene3D" id="3.30.565.10">
    <property type="entry name" value="Histidine kinase-like ATPase, C-terminal domain"/>
    <property type="match status" value="2"/>
</dbReference>
<evidence type="ECO:0000313" key="11">
    <source>
        <dbReference type="EMBL" id="GBO85524.1"/>
    </source>
</evidence>
<comment type="caution">
    <text evidence="11">The sequence shown here is derived from an EMBL/GenBank/DDBJ whole genome shotgun (WGS) entry which is preliminary data.</text>
</comment>
<evidence type="ECO:0000256" key="2">
    <source>
        <dbReference type="ARBA" id="ARBA00012438"/>
    </source>
</evidence>
<dbReference type="InterPro" id="IPR036890">
    <property type="entry name" value="HATPase_C_sf"/>
</dbReference>
<evidence type="ECO:0000259" key="10">
    <source>
        <dbReference type="PROSITE" id="PS50109"/>
    </source>
</evidence>
<dbReference type="InterPro" id="IPR003594">
    <property type="entry name" value="HATPase_dom"/>
</dbReference>
<keyword evidence="8" id="KW-0902">Two-component regulatory system</keyword>
<dbReference type="Pfam" id="PF02518">
    <property type="entry name" value="HATPase_c"/>
    <property type="match status" value="1"/>
</dbReference>
<dbReference type="EMBL" id="BGZH01000003">
    <property type="protein sequence ID" value="GBO85524.1"/>
    <property type="molecule type" value="Genomic_DNA"/>
</dbReference>
<organism evidence="11 12">
    <name type="scientific">Marinobacter salsuginis</name>
    <dbReference type="NCBI Taxonomy" id="418719"/>
    <lineage>
        <taxon>Bacteria</taxon>
        <taxon>Pseudomonadati</taxon>
        <taxon>Pseudomonadota</taxon>
        <taxon>Gammaproteobacteria</taxon>
        <taxon>Pseudomonadales</taxon>
        <taxon>Marinobacteraceae</taxon>
        <taxon>Marinobacter</taxon>
    </lineage>
</organism>
<gene>
    <name evidence="11" type="ORF">MS5N3_29750</name>
</gene>
<evidence type="ECO:0000256" key="7">
    <source>
        <dbReference type="ARBA" id="ARBA00022840"/>
    </source>
</evidence>
<keyword evidence="7" id="KW-0067">ATP-binding</keyword>
<keyword evidence="9" id="KW-0175">Coiled coil</keyword>
<evidence type="ECO:0000256" key="3">
    <source>
        <dbReference type="ARBA" id="ARBA00022553"/>
    </source>
</evidence>
<feature type="coiled-coil region" evidence="9">
    <location>
        <begin position="476"/>
        <end position="510"/>
    </location>
</feature>
<evidence type="ECO:0000256" key="4">
    <source>
        <dbReference type="ARBA" id="ARBA00022679"/>
    </source>
</evidence>
<dbReference type="PANTHER" id="PTHR43065:SF10">
    <property type="entry name" value="PEROXIDE STRESS-ACTIVATED HISTIDINE KINASE MAK3"/>
    <property type="match status" value="1"/>
</dbReference>
<evidence type="ECO:0000313" key="12">
    <source>
        <dbReference type="Proteomes" id="UP000340077"/>
    </source>
</evidence>
<dbReference type="Pfam" id="PF13589">
    <property type="entry name" value="HATPase_c_3"/>
    <property type="match status" value="1"/>
</dbReference>
<evidence type="ECO:0000256" key="5">
    <source>
        <dbReference type="ARBA" id="ARBA00022741"/>
    </source>
</evidence>
<dbReference type="Proteomes" id="UP000340077">
    <property type="component" value="Unassembled WGS sequence"/>
</dbReference>
<dbReference type="InterPro" id="IPR005467">
    <property type="entry name" value="His_kinase_dom"/>
</dbReference>
<dbReference type="SUPFAM" id="SSF55874">
    <property type="entry name" value="ATPase domain of HSP90 chaperone/DNA topoisomerase II/histidine kinase"/>
    <property type="match status" value="2"/>
</dbReference>
<keyword evidence="3" id="KW-0597">Phosphoprotein</keyword>
<proteinExistence type="predicted"/>
<dbReference type="EC" id="2.7.13.3" evidence="2"/>